<proteinExistence type="predicted"/>
<dbReference type="PANTHER" id="PTHR31832">
    <property type="entry name" value="B-BOX ZINC FINGER PROTEIN 22"/>
    <property type="match status" value="1"/>
</dbReference>
<evidence type="ECO:0000256" key="5">
    <source>
        <dbReference type="ARBA" id="ARBA00022833"/>
    </source>
</evidence>
<evidence type="ECO:0000256" key="9">
    <source>
        <dbReference type="PROSITE-ProRule" id="PRU00024"/>
    </source>
</evidence>
<dbReference type="GO" id="GO:0005634">
    <property type="term" value="C:nucleus"/>
    <property type="evidence" value="ECO:0007669"/>
    <property type="project" value="UniProtKB-SubCell"/>
</dbReference>
<dbReference type="FunFam" id="3.30.160.60:FF:000589">
    <property type="entry name" value="B-box zinc finger protein 22"/>
    <property type="match status" value="1"/>
</dbReference>
<comment type="caution">
    <text evidence="12">The sequence shown here is derived from an EMBL/GenBank/DDBJ whole genome shotgun (WGS) entry which is preliminary data.</text>
</comment>
<organism evidence="12 13">
    <name type="scientific">Psophocarpus tetragonolobus</name>
    <name type="common">Winged bean</name>
    <name type="synonym">Dolichos tetragonolobus</name>
    <dbReference type="NCBI Taxonomy" id="3891"/>
    <lineage>
        <taxon>Eukaryota</taxon>
        <taxon>Viridiplantae</taxon>
        <taxon>Streptophyta</taxon>
        <taxon>Embryophyta</taxon>
        <taxon>Tracheophyta</taxon>
        <taxon>Spermatophyta</taxon>
        <taxon>Magnoliopsida</taxon>
        <taxon>eudicotyledons</taxon>
        <taxon>Gunneridae</taxon>
        <taxon>Pentapetalae</taxon>
        <taxon>rosids</taxon>
        <taxon>fabids</taxon>
        <taxon>Fabales</taxon>
        <taxon>Fabaceae</taxon>
        <taxon>Papilionoideae</taxon>
        <taxon>50 kb inversion clade</taxon>
        <taxon>NPAAA clade</taxon>
        <taxon>indigoferoid/millettioid clade</taxon>
        <taxon>Phaseoleae</taxon>
        <taxon>Psophocarpus</taxon>
    </lineage>
</organism>
<keyword evidence="13" id="KW-1185">Reference proteome</keyword>
<sequence>MKIQCNVCEATEAKVLCCADEAALCWECDEKVHAANKLASKHQRVPLSLSASHMPKCDICQEMVGYFFCLEDRALLCRNCDVCIHTANACVSGHQRFLLTGVRVGLEATDRGTERGAGASSSSVKSQSGEKMSDAKSSSISRNVSSLPQPSNVNEVLPLQTRGVEEFPPNNFSSYSSGNVTQWPIEEFLGLNELSQYYNYMDGSSKADSGKLGDSDSSVLRSSEEEMDDDGFLGRVPDSSWIVPQIPSPPTASGLYWPKVSQYTSDNAMFVPDICFPRTQQPHQAQHNTILSKQRRQL</sequence>
<name>A0AAN9SVD9_PSOTE</name>
<dbReference type="PROSITE" id="PS50119">
    <property type="entry name" value="ZF_BBOX"/>
    <property type="match status" value="2"/>
</dbReference>
<evidence type="ECO:0000256" key="2">
    <source>
        <dbReference type="ARBA" id="ARBA00022723"/>
    </source>
</evidence>
<keyword evidence="4 9" id="KW-0863">Zinc-finger</keyword>
<dbReference type="InterPro" id="IPR049808">
    <property type="entry name" value="CONSTANS-like_Bbox1"/>
</dbReference>
<evidence type="ECO:0000256" key="1">
    <source>
        <dbReference type="ARBA" id="ARBA00004123"/>
    </source>
</evidence>
<dbReference type="SMART" id="SM00336">
    <property type="entry name" value="BBOX"/>
    <property type="match status" value="2"/>
</dbReference>
<feature type="compositionally biased region" description="Polar residues" evidence="10">
    <location>
        <begin position="135"/>
        <end position="153"/>
    </location>
</feature>
<evidence type="ECO:0000259" key="11">
    <source>
        <dbReference type="PROSITE" id="PS50119"/>
    </source>
</evidence>
<evidence type="ECO:0000256" key="3">
    <source>
        <dbReference type="ARBA" id="ARBA00022737"/>
    </source>
</evidence>
<comment type="subcellular location">
    <subcellularLocation>
        <location evidence="1">Nucleus</location>
    </subcellularLocation>
</comment>
<keyword evidence="5" id="KW-0862">Zinc</keyword>
<dbReference type="InterPro" id="IPR000315">
    <property type="entry name" value="Znf_B-box"/>
</dbReference>
<dbReference type="GO" id="GO:0006355">
    <property type="term" value="P:regulation of DNA-templated transcription"/>
    <property type="evidence" value="ECO:0007669"/>
    <property type="project" value="TreeGrafter"/>
</dbReference>
<dbReference type="CDD" id="cd19821">
    <property type="entry name" value="Bbox1_BBX-like"/>
    <property type="match status" value="2"/>
</dbReference>
<keyword evidence="7" id="KW-0804">Transcription</keyword>
<evidence type="ECO:0000313" key="12">
    <source>
        <dbReference type="EMBL" id="KAK7405359.1"/>
    </source>
</evidence>
<gene>
    <name evidence="12" type="ORF">VNO78_06608</name>
</gene>
<evidence type="ECO:0000256" key="7">
    <source>
        <dbReference type="ARBA" id="ARBA00023163"/>
    </source>
</evidence>
<dbReference type="GO" id="GO:0009640">
    <property type="term" value="P:photomorphogenesis"/>
    <property type="evidence" value="ECO:0007669"/>
    <property type="project" value="TreeGrafter"/>
</dbReference>
<accession>A0AAN9SVD9</accession>
<feature type="region of interest" description="Disordered" evidence="10">
    <location>
        <begin position="110"/>
        <end position="153"/>
    </location>
</feature>
<feature type="domain" description="B box-type" evidence="11">
    <location>
        <begin position="52"/>
        <end position="99"/>
    </location>
</feature>
<dbReference type="Gene3D" id="3.30.160.60">
    <property type="entry name" value="Classic Zinc Finger"/>
    <property type="match status" value="1"/>
</dbReference>
<keyword evidence="8" id="KW-0539">Nucleus</keyword>
<dbReference type="PANTHER" id="PTHR31832:SF68">
    <property type="entry name" value="B-BOX ZINC FINGER PROTEIN 22"/>
    <property type="match status" value="1"/>
</dbReference>
<keyword evidence="3" id="KW-0677">Repeat</keyword>
<dbReference type="Pfam" id="PF00643">
    <property type="entry name" value="zf-B_box"/>
    <property type="match status" value="1"/>
</dbReference>
<dbReference type="InterPro" id="IPR051979">
    <property type="entry name" value="B-box_zinc_finger"/>
</dbReference>
<feature type="region of interest" description="Disordered" evidence="10">
    <location>
        <begin position="205"/>
        <end position="233"/>
    </location>
</feature>
<keyword evidence="6" id="KW-0805">Transcription regulation</keyword>
<dbReference type="EMBL" id="JAYMYS010000002">
    <property type="protein sequence ID" value="KAK7405359.1"/>
    <property type="molecule type" value="Genomic_DNA"/>
</dbReference>
<evidence type="ECO:0000256" key="6">
    <source>
        <dbReference type="ARBA" id="ARBA00023015"/>
    </source>
</evidence>
<dbReference type="AlphaFoldDB" id="A0AAN9SVD9"/>
<keyword evidence="2" id="KW-0479">Metal-binding</keyword>
<evidence type="ECO:0000313" key="13">
    <source>
        <dbReference type="Proteomes" id="UP001386955"/>
    </source>
</evidence>
<protein>
    <recommendedName>
        <fullName evidence="11">B box-type domain-containing protein</fullName>
    </recommendedName>
</protein>
<evidence type="ECO:0000256" key="8">
    <source>
        <dbReference type="ARBA" id="ARBA00023242"/>
    </source>
</evidence>
<dbReference type="GO" id="GO:0008270">
    <property type="term" value="F:zinc ion binding"/>
    <property type="evidence" value="ECO:0007669"/>
    <property type="project" value="UniProtKB-KW"/>
</dbReference>
<feature type="compositionally biased region" description="Low complexity" evidence="10">
    <location>
        <begin position="120"/>
        <end position="130"/>
    </location>
</feature>
<feature type="domain" description="B box-type" evidence="11">
    <location>
        <begin position="1"/>
        <end position="47"/>
    </location>
</feature>
<evidence type="ECO:0000256" key="10">
    <source>
        <dbReference type="SAM" id="MobiDB-lite"/>
    </source>
</evidence>
<reference evidence="12 13" key="1">
    <citation type="submission" date="2024-01" db="EMBL/GenBank/DDBJ databases">
        <title>The genomes of 5 underutilized Papilionoideae crops provide insights into root nodulation and disease resistanc.</title>
        <authorList>
            <person name="Jiang F."/>
        </authorList>
    </citation>
    <scope>NUCLEOTIDE SEQUENCE [LARGE SCALE GENOMIC DNA]</scope>
    <source>
        <strain evidence="12">DUOXIRENSHENG_FW03</strain>
        <tissue evidence="12">Leaves</tissue>
    </source>
</reference>
<evidence type="ECO:0000256" key="4">
    <source>
        <dbReference type="ARBA" id="ARBA00022771"/>
    </source>
</evidence>
<dbReference type="Proteomes" id="UP001386955">
    <property type="component" value="Unassembled WGS sequence"/>
</dbReference>